<dbReference type="Proteomes" id="UP001629953">
    <property type="component" value="Unassembled WGS sequence"/>
</dbReference>
<dbReference type="SUPFAM" id="SSF54909">
    <property type="entry name" value="Dimeric alpha+beta barrel"/>
    <property type="match status" value="1"/>
</dbReference>
<dbReference type="InterPro" id="IPR011008">
    <property type="entry name" value="Dimeric_a/b-barrel"/>
</dbReference>
<organism evidence="3 4">
    <name type="scientific">Celerinatantimonas yamalensis</name>
    <dbReference type="NCBI Taxonomy" id="559956"/>
    <lineage>
        <taxon>Bacteria</taxon>
        <taxon>Pseudomonadati</taxon>
        <taxon>Pseudomonadota</taxon>
        <taxon>Gammaproteobacteria</taxon>
        <taxon>Celerinatantimonadaceae</taxon>
        <taxon>Celerinatantimonas</taxon>
    </lineage>
</organism>
<gene>
    <name evidence="3" type="ORF">ABUE30_10775</name>
</gene>
<protein>
    <submittedName>
        <fullName evidence="3">YciI family protein</fullName>
    </submittedName>
</protein>
<evidence type="ECO:0000313" key="3">
    <source>
        <dbReference type="EMBL" id="MFM2485535.1"/>
    </source>
</evidence>
<dbReference type="Gene3D" id="3.30.70.1060">
    <property type="entry name" value="Dimeric alpha+beta barrel"/>
    <property type="match status" value="1"/>
</dbReference>
<sequence length="104" mass="11789">MKSFVVLLSDKNKALMSKSLIRGHVAYLQLKWQEGTLKFCGPCTDGTALMVFECQTRAQAEALVAGDPFSKVSYYRHVEIKEIEPANPDNNFHLEQVQDFLSHK</sequence>
<dbReference type="InterPro" id="IPR005545">
    <property type="entry name" value="YCII"/>
</dbReference>
<dbReference type="EMBL" id="JBEQCT010000004">
    <property type="protein sequence ID" value="MFM2485535.1"/>
    <property type="molecule type" value="Genomic_DNA"/>
</dbReference>
<reference evidence="3 4" key="1">
    <citation type="journal article" date="2013" name="Int. J. Syst. Evol. Microbiol.">
        <title>Celerinatantimonas yamalensis sp. nov., a cold-adapted diazotrophic bacterium from a cold permafrost brine.</title>
        <authorList>
            <person name="Shcherbakova V."/>
            <person name="Chuvilskaya N."/>
            <person name="Rivkina E."/>
            <person name="Demidov N."/>
            <person name="Uchaeva V."/>
            <person name="Suetin S."/>
            <person name="Suzina N."/>
            <person name="Gilichinsky D."/>
        </authorList>
    </citation>
    <scope>NUCLEOTIDE SEQUENCE [LARGE SCALE GENOMIC DNA]</scope>
    <source>
        <strain evidence="3 4">C7</strain>
    </source>
</reference>
<keyword evidence="4" id="KW-1185">Reference proteome</keyword>
<name>A0ABW9G777_9GAMM</name>
<feature type="domain" description="YCII-related" evidence="2">
    <location>
        <begin position="4"/>
        <end position="83"/>
    </location>
</feature>
<evidence type="ECO:0000259" key="2">
    <source>
        <dbReference type="Pfam" id="PF03795"/>
    </source>
</evidence>
<comment type="similarity">
    <text evidence="1">Belongs to the YciI family.</text>
</comment>
<proteinExistence type="inferred from homology"/>
<accession>A0ABW9G777</accession>
<evidence type="ECO:0000313" key="4">
    <source>
        <dbReference type="Proteomes" id="UP001629953"/>
    </source>
</evidence>
<dbReference type="RefSeq" id="WP_408623772.1">
    <property type="nucleotide sequence ID" value="NZ_JBEQCT010000004.1"/>
</dbReference>
<comment type="caution">
    <text evidence="3">The sequence shown here is derived from an EMBL/GenBank/DDBJ whole genome shotgun (WGS) entry which is preliminary data.</text>
</comment>
<dbReference type="Pfam" id="PF03795">
    <property type="entry name" value="YCII"/>
    <property type="match status" value="1"/>
</dbReference>
<evidence type="ECO:0000256" key="1">
    <source>
        <dbReference type="ARBA" id="ARBA00007689"/>
    </source>
</evidence>